<dbReference type="InterPro" id="IPR016187">
    <property type="entry name" value="CTDL_fold"/>
</dbReference>
<dbReference type="STRING" id="1440763.BJI69_12810"/>
<evidence type="ECO:0000313" key="2">
    <source>
        <dbReference type="EMBL" id="APG06527.1"/>
    </source>
</evidence>
<dbReference type="EMBL" id="CP017480">
    <property type="protein sequence ID" value="APG06527.1"/>
    <property type="molecule type" value="Genomic_DNA"/>
</dbReference>
<dbReference type="AlphaFoldDB" id="A0A0G9HEL4"/>
<dbReference type="InterPro" id="IPR005532">
    <property type="entry name" value="SUMF_dom"/>
</dbReference>
<dbReference type="GO" id="GO:0120147">
    <property type="term" value="F:formylglycine-generating oxidase activity"/>
    <property type="evidence" value="ECO:0007669"/>
    <property type="project" value="TreeGrafter"/>
</dbReference>
<gene>
    <name evidence="2" type="ORF">BJI69_12810</name>
</gene>
<dbReference type="InterPro" id="IPR051043">
    <property type="entry name" value="Sulfatase_Mod_Factor_Kinase"/>
</dbReference>
<dbReference type="Gene3D" id="3.90.1580.10">
    <property type="entry name" value="paralog of FGE (formylglycine-generating enzyme)"/>
    <property type="match status" value="1"/>
</dbReference>
<dbReference type="KEGG" id="lrz:BJI69_12810"/>
<reference evidence="3" key="1">
    <citation type="submission" date="2016-09" db="EMBL/GenBank/DDBJ databases">
        <authorList>
            <person name="Lysoe E."/>
        </authorList>
    </citation>
    <scope>NUCLEOTIDE SEQUENCE [LARGE SCALE GENOMIC DNA]</scope>
    <source>
        <strain evidence="3">LJ96T</strain>
    </source>
</reference>
<dbReference type="InterPro" id="IPR042095">
    <property type="entry name" value="SUMF_sf"/>
</dbReference>
<proteinExistence type="predicted"/>
<dbReference type="PANTHER" id="PTHR23150">
    <property type="entry name" value="SULFATASE MODIFYING FACTOR 1, 2"/>
    <property type="match status" value="1"/>
</dbReference>
<keyword evidence="3" id="KW-1185">Reference proteome</keyword>
<dbReference type="Proteomes" id="UP000182987">
    <property type="component" value="Chromosome"/>
</dbReference>
<dbReference type="Pfam" id="PF03781">
    <property type="entry name" value="FGE-sulfatase"/>
    <property type="match status" value="1"/>
</dbReference>
<organism evidence="2 3">
    <name type="scientific">Luteibacter rhizovicinus DSM 16549</name>
    <dbReference type="NCBI Taxonomy" id="1440763"/>
    <lineage>
        <taxon>Bacteria</taxon>
        <taxon>Pseudomonadati</taxon>
        <taxon>Pseudomonadota</taxon>
        <taxon>Gammaproteobacteria</taxon>
        <taxon>Lysobacterales</taxon>
        <taxon>Rhodanobacteraceae</taxon>
        <taxon>Luteibacter</taxon>
    </lineage>
</organism>
<dbReference type="PATRIC" id="fig|1440763.5.peg.365"/>
<name>A0A0G9HEL4_9GAMM</name>
<accession>A0A0G9HEL4</accession>
<dbReference type="SUPFAM" id="SSF56436">
    <property type="entry name" value="C-type lectin-like"/>
    <property type="match status" value="1"/>
</dbReference>
<sequence>MVRLEGGLFRMGSDRFYPEEQPVHRVRVSSFLIDRTPVTNAQFARFVKATGYVTFAEIPPRAEDYPGALADMLHPGSLVFIQPPGPVPMQIDRWWRFVLGADWRHPTGPDSDLDDLDDHPVVHVTAADAEAYAAWAGKRLPTEAEWEFAARGGLDQAEYAWGDFLEPAGHFMANYWQGRFPYENTADDGFERTSPVGSYPANGYGLVDMVGNTWEWTADWYRATHAAEVQKACCVPANPRGGSREHSHDARTAGPAIPRRVLKGGSHLCALNYCQRYRPAARYPHPIDTSTSHIGFRCVADIAPEASA</sequence>
<evidence type="ECO:0000313" key="3">
    <source>
        <dbReference type="Proteomes" id="UP000182987"/>
    </source>
</evidence>
<evidence type="ECO:0000259" key="1">
    <source>
        <dbReference type="Pfam" id="PF03781"/>
    </source>
</evidence>
<protein>
    <submittedName>
        <fullName evidence="2">Gliding motility-associated lipoprotein GldK</fullName>
    </submittedName>
</protein>
<dbReference type="PANTHER" id="PTHR23150:SF19">
    <property type="entry name" value="FORMYLGLYCINE-GENERATING ENZYME"/>
    <property type="match status" value="1"/>
</dbReference>
<keyword evidence="2" id="KW-0449">Lipoprotein</keyword>
<feature type="domain" description="Sulfatase-modifying factor enzyme-like" evidence="1">
    <location>
        <begin position="1"/>
        <end position="299"/>
    </location>
</feature>